<dbReference type="SMART" id="SM00862">
    <property type="entry name" value="Trans_reg_C"/>
    <property type="match status" value="1"/>
</dbReference>
<keyword evidence="2" id="KW-0902">Two-component regulatory system</keyword>
<protein>
    <submittedName>
        <fullName evidence="9">Winged helix-turn-helix domain-containing protein</fullName>
    </submittedName>
</protein>
<feature type="compositionally biased region" description="Low complexity" evidence="7">
    <location>
        <begin position="248"/>
        <end position="261"/>
    </location>
</feature>
<dbReference type="Gene3D" id="1.25.40.10">
    <property type="entry name" value="Tetratricopeptide repeat domain"/>
    <property type="match status" value="1"/>
</dbReference>
<accession>A0ABQ5P8E9</accession>
<keyword evidence="5" id="KW-0804">Transcription</keyword>
<sequence length="531" mass="56506">MGEIEARSAGRPLDVGTPRQQVVLAALAVDVRRPIALETLIDRVWDHDPPANARPVLYAHLSRIRGLLGQTAAPGGGTAARIERRHAGYVLEADPQLVDLHRFRRLVERGTDPQHDEEARASALAEALGLWRGEPLAGLPGAWAAHVRASCHRRRLDAVVWWARAEFRLGRPTAVISAVPDLTAEYPLAEPLECVLIQALHAAGRGAEALDRYGTVRRRLAEELGTDPGEELRAVYQTVLRGDPPAPGEAGPAPRTTGPGPLRSRAADTPPPVARRRADPVSAGVGAPPGAGAPAPARTAAPRPGSPGTPTSPEVPPGLREPAVTDPPSGRRRAVLAVLVAMLLPAATGSAHVLRRDEGERDGGGRDGTGGSQEASAERARELFAAAEAFDQEGRADDARAAAMDAVRLWGELIGLDPDRYAPPLAPAVLRALGRAGVDFSVLRPALLGWLGNPVHTPYPAISQVILVRGWRFTAPVFLDVVVWNYEHTPGAVSPRDVADVRTDVLKAAVLENTRTRHGTGVTEFDQLLRP</sequence>
<evidence type="ECO:0000256" key="5">
    <source>
        <dbReference type="ARBA" id="ARBA00023163"/>
    </source>
</evidence>
<dbReference type="PANTHER" id="PTHR35807">
    <property type="entry name" value="TRANSCRIPTIONAL REGULATOR REDD-RELATED"/>
    <property type="match status" value="1"/>
</dbReference>
<dbReference type="Proteomes" id="UP001291653">
    <property type="component" value="Unassembled WGS sequence"/>
</dbReference>
<feature type="region of interest" description="Disordered" evidence="7">
    <location>
        <begin position="353"/>
        <end position="378"/>
    </location>
</feature>
<evidence type="ECO:0000259" key="8">
    <source>
        <dbReference type="PROSITE" id="PS51755"/>
    </source>
</evidence>
<dbReference type="SUPFAM" id="SSF46894">
    <property type="entry name" value="C-terminal effector domain of the bipartite response regulators"/>
    <property type="match status" value="1"/>
</dbReference>
<dbReference type="RefSeq" id="WP_323450813.1">
    <property type="nucleotide sequence ID" value="NZ_BSBI01000016.1"/>
</dbReference>
<dbReference type="Pfam" id="PF03704">
    <property type="entry name" value="BTAD"/>
    <property type="match status" value="1"/>
</dbReference>
<evidence type="ECO:0000256" key="6">
    <source>
        <dbReference type="PROSITE-ProRule" id="PRU01091"/>
    </source>
</evidence>
<feature type="compositionally biased region" description="Basic and acidic residues" evidence="7">
    <location>
        <begin position="354"/>
        <end position="365"/>
    </location>
</feature>
<comment type="similarity">
    <text evidence="1">Belongs to the AfsR/DnrI/RedD regulatory family.</text>
</comment>
<keyword evidence="10" id="KW-1185">Reference proteome</keyword>
<evidence type="ECO:0000256" key="2">
    <source>
        <dbReference type="ARBA" id="ARBA00023012"/>
    </source>
</evidence>
<feature type="region of interest" description="Disordered" evidence="7">
    <location>
        <begin position="241"/>
        <end position="330"/>
    </location>
</feature>
<dbReference type="PANTHER" id="PTHR35807:SF1">
    <property type="entry name" value="TRANSCRIPTIONAL REGULATOR REDD"/>
    <property type="match status" value="1"/>
</dbReference>
<dbReference type="SMART" id="SM01043">
    <property type="entry name" value="BTAD"/>
    <property type="match status" value="1"/>
</dbReference>
<evidence type="ECO:0000256" key="7">
    <source>
        <dbReference type="SAM" id="MobiDB-lite"/>
    </source>
</evidence>
<dbReference type="EMBL" id="BSBI01000016">
    <property type="protein sequence ID" value="GLF98842.1"/>
    <property type="molecule type" value="Genomic_DNA"/>
</dbReference>
<name>A0ABQ5P8E9_9ACTN</name>
<evidence type="ECO:0000313" key="10">
    <source>
        <dbReference type="Proteomes" id="UP001291653"/>
    </source>
</evidence>
<dbReference type="Gene3D" id="1.10.10.10">
    <property type="entry name" value="Winged helix-like DNA-binding domain superfamily/Winged helix DNA-binding domain"/>
    <property type="match status" value="1"/>
</dbReference>
<dbReference type="InterPro" id="IPR051677">
    <property type="entry name" value="AfsR-DnrI-RedD_regulator"/>
</dbReference>
<gene>
    <name evidence="9" type="ORF">SYYSPA8_31115</name>
</gene>
<dbReference type="InterPro" id="IPR016032">
    <property type="entry name" value="Sig_transdc_resp-reg_C-effctor"/>
</dbReference>
<comment type="caution">
    <text evidence="9">The sequence shown here is derived from an EMBL/GenBank/DDBJ whole genome shotgun (WGS) entry which is preliminary data.</text>
</comment>
<keyword evidence="3" id="KW-0805">Transcription regulation</keyword>
<feature type="DNA-binding region" description="OmpR/PhoB-type" evidence="6">
    <location>
        <begin position="1"/>
        <end position="93"/>
    </location>
</feature>
<dbReference type="CDD" id="cd15831">
    <property type="entry name" value="BTAD"/>
    <property type="match status" value="1"/>
</dbReference>
<dbReference type="InterPro" id="IPR005158">
    <property type="entry name" value="BTAD"/>
</dbReference>
<dbReference type="SUPFAM" id="SSF48452">
    <property type="entry name" value="TPR-like"/>
    <property type="match status" value="1"/>
</dbReference>
<keyword evidence="4 6" id="KW-0238">DNA-binding</keyword>
<dbReference type="InterPro" id="IPR011990">
    <property type="entry name" value="TPR-like_helical_dom_sf"/>
</dbReference>
<evidence type="ECO:0000256" key="1">
    <source>
        <dbReference type="ARBA" id="ARBA00005820"/>
    </source>
</evidence>
<dbReference type="PROSITE" id="PS51755">
    <property type="entry name" value="OMPR_PHOB"/>
    <property type="match status" value="1"/>
</dbReference>
<evidence type="ECO:0000256" key="4">
    <source>
        <dbReference type="ARBA" id="ARBA00023125"/>
    </source>
</evidence>
<feature type="compositionally biased region" description="Low complexity" evidence="7">
    <location>
        <begin position="280"/>
        <end position="312"/>
    </location>
</feature>
<evidence type="ECO:0000256" key="3">
    <source>
        <dbReference type="ARBA" id="ARBA00023015"/>
    </source>
</evidence>
<dbReference type="InterPro" id="IPR036388">
    <property type="entry name" value="WH-like_DNA-bd_sf"/>
</dbReference>
<feature type="domain" description="OmpR/PhoB-type" evidence="8">
    <location>
        <begin position="1"/>
        <end position="93"/>
    </location>
</feature>
<proteinExistence type="inferred from homology"/>
<reference evidence="9 10" key="1">
    <citation type="submission" date="2022-10" db="EMBL/GenBank/DDBJ databases">
        <title>Draft genome sequence of Streptomyces sp. YSPA8.</title>
        <authorList>
            <person name="Moriuchi R."/>
            <person name="Dohra H."/>
            <person name="Yamamura H."/>
            <person name="Kodani S."/>
        </authorList>
    </citation>
    <scope>NUCLEOTIDE SEQUENCE [LARGE SCALE GENOMIC DNA]</scope>
    <source>
        <strain evidence="9 10">YSPA8</strain>
    </source>
</reference>
<evidence type="ECO:0000313" key="9">
    <source>
        <dbReference type="EMBL" id="GLF98842.1"/>
    </source>
</evidence>
<organism evidence="9 10">
    <name type="scientific">Streptomyces yaizuensis</name>
    <dbReference type="NCBI Taxonomy" id="2989713"/>
    <lineage>
        <taxon>Bacteria</taxon>
        <taxon>Bacillati</taxon>
        <taxon>Actinomycetota</taxon>
        <taxon>Actinomycetes</taxon>
        <taxon>Kitasatosporales</taxon>
        <taxon>Streptomycetaceae</taxon>
        <taxon>Streptomyces</taxon>
    </lineage>
</organism>
<dbReference type="InterPro" id="IPR001867">
    <property type="entry name" value="OmpR/PhoB-type_DNA-bd"/>
</dbReference>